<dbReference type="AlphaFoldDB" id="A0AB39KYD3"/>
<keyword evidence="1" id="KW-0732">Signal</keyword>
<accession>A0AB39KYD3</accession>
<dbReference type="Pfam" id="PF00753">
    <property type="entry name" value="Lactamase_B"/>
    <property type="match status" value="1"/>
</dbReference>
<reference evidence="3" key="1">
    <citation type="submission" date="2024-06" db="EMBL/GenBank/DDBJ databases">
        <title>Caulobacter inopinatus, sp. nov.</title>
        <authorList>
            <person name="Donachie S.P."/>
        </authorList>
    </citation>
    <scope>NUCLEOTIDE SEQUENCE</scope>
    <source>
        <strain evidence="3">73W</strain>
    </source>
</reference>
<dbReference type="EMBL" id="CP158375">
    <property type="protein sequence ID" value="XDO98288.1"/>
    <property type="molecule type" value="Genomic_DNA"/>
</dbReference>
<dbReference type="RefSeq" id="WP_369062077.1">
    <property type="nucleotide sequence ID" value="NZ_CP158375.1"/>
</dbReference>
<evidence type="ECO:0000259" key="2">
    <source>
        <dbReference type="Pfam" id="PF00753"/>
    </source>
</evidence>
<proteinExistence type="predicted"/>
<dbReference type="PANTHER" id="PTHR30619:SF1">
    <property type="entry name" value="RECOMBINATION PROTEIN 2"/>
    <property type="match status" value="1"/>
</dbReference>
<dbReference type="InterPro" id="IPR006311">
    <property type="entry name" value="TAT_signal"/>
</dbReference>
<name>A0AB39KYD3_9CAUL</name>
<dbReference type="Gene3D" id="3.60.15.10">
    <property type="entry name" value="Ribonuclease Z/Hydroxyacylglutathione hydrolase-like"/>
    <property type="match status" value="1"/>
</dbReference>
<organism evidence="3">
    <name type="scientific">Caulobacter sp. 73W</name>
    <dbReference type="NCBI Taxonomy" id="3161137"/>
    <lineage>
        <taxon>Bacteria</taxon>
        <taxon>Pseudomonadati</taxon>
        <taxon>Pseudomonadota</taxon>
        <taxon>Alphaproteobacteria</taxon>
        <taxon>Caulobacterales</taxon>
        <taxon>Caulobacteraceae</taxon>
        <taxon>Caulobacter</taxon>
    </lineage>
</organism>
<dbReference type="PANTHER" id="PTHR30619">
    <property type="entry name" value="DNA INTERNALIZATION/COMPETENCE PROTEIN COMEC/REC2"/>
    <property type="match status" value="1"/>
</dbReference>
<protein>
    <submittedName>
        <fullName evidence="3">MBL fold metallo-hydrolase</fullName>
    </submittedName>
</protein>
<dbReference type="PROSITE" id="PS51318">
    <property type="entry name" value="TAT"/>
    <property type="match status" value="1"/>
</dbReference>
<gene>
    <name evidence="3" type="ORF">ABOZ73_07685</name>
</gene>
<dbReference type="InterPro" id="IPR001279">
    <property type="entry name" value="Metallo-B-lactamas"/>
</dbReference>
<dbReference type="SUPFAM" id="SSF56281">
    <property type="entry name" value="Metallo-hydrolase/oxidoreductase"/>
    <property type="match status" value="1"/>
</dbReference>
<evidence type="ECO:0000313" key="3">
    <source>
        <dbReference type="EMBL" id="XDO98288.1"/>
    </source>
</evidence>
<feature type="domain" description="Metallo-beta-lactamase" evidence="2">
    <location>
        <begin position="57"/>
        <end position="128"/>
    </location>
</feature>
<feature type="chain" id="PRO_5044287879" evidence="1">
    <location>
        <begin position="26"/>
        <end position="426"/>
    </location>
</feature>
<dbReference type="InterPro" id="IPR052159">
    <property type="entry name" value="Competence_DNA_uptake"/>
</dbReference>
<dbReference type="InterPro" id="IPR036866">
    <property type="entry name" value="RibonucZ/Hydroxyglut_hydro"/>
</dbReference>
<feature type="signal peptide" evidence="1">
    <location>
        <begin position="1"/>
        <end position="25"/>
    </location>
</feature>
<sequence>MAAVFDRRALLLGGAALGLGGGAAAADDGDVVGRPLAPWRPGQLDIHHIATGRGDAALVIGPDGTSLLIDAGASSTPAPAAMEAAPDGTRRPGEWIARYARRHLSPTGAARIDALLVSHIHPDHLGDLSPETPASKSGAYRLTGVSDVADQLPIGLVVDRGYPDYAYPRPWDAPFARNYQAFIAERAAAKGRVERFRVGTADQFPLRRDPARFPDFEIRNLAANGEVWTGQGDDARSLFPPLDTLPPEDFPDENACSCAVRIRYGAFSYFAAGDLTSHDYDGALPWRDVETPAARAAGPVEVAVAAHHGMFDATGAGVVRALKPRAWIIQGWHTAHPSTDALERMLSRRLYPEVRDVFATGLTQANEWAHSWLTNRLASRRGHVVVRVAPGGARYRIVVTDNRDECDRVLSLSEALSARASSPIAG</sequence>
<evidence type="ECO:0000256" key="1">
    <source>
        <dbReference type="SAM" id="SignalP"/>
    </source>
</evidence>